<evidence type="ECO:0000313" key="1">
    <source>
        <dbReference type="EMBL" id="KAI9513505.1"/>
    </source>
</evidence>
<sequence length="294" mass="32829">MDVTSALQRSANYTTKNARASRQIFESGIVVFRNNAQYKLGDDSWQFLDSLALAAIDVGRIDVAQDCFIRLSAEFPESPRVQCLEGILKEAREGPEAALNFYDQLLEADPTNTAVWKRLISVLRRLGRIERAVEELSKLADTFYTDVEVWLELADIYATHHQYTSALRSLSHVLLLTPQNPFYVLQAAETAYTAQDVPLAIRFFLMVVEMTGVDSDETRPPPPPTGITVRAWYGVELSAARLEANPALGSSSPSKTRVPEHLSQLRQLARDAINSAQVDRRDAETEASSAWLSR</sequence>
<organism evidence="1 2">
    <name type="scientific">Russula earlei</name>
    <dbReference type="NCBI Taxonomy" id="71964"/>
    <lineage>
        <taxon>Eukaryota</taxon>
        <taxon>Fungi</taxon>
        <taxon>Dikarya</taxon>
        <taxon>Basidiomycota</taxon>
        <taxon>Agaricomycotina</taxon>
        <taxon>Agaricomycetes</taxon>
        <taxon>Russulales</taxon>
        <taxon>Russulaceae</taxon>
        <taxon>Russula</taxon>
    </lineage>
</organism>
<dbReference type="Proteomes" id="UP001207468">
    <property type="component" value="Unassembled WGS sequence"/>
</dbReference>
<accession>A0ACC0UPI3</accession>
<comment type="caution">
    <text evidence="1">The sequence shown here is derived from an EMBL/GenBank/DDBJ whole genome shotgun (WGS) entry which is preliminary data.</text>
</comment>
<proteinExistence type="predicted"/>
<evidence type="ECO:0000313" key="2">
    <source>
        <dbReference type="Proteomes" id="UP001207468"/>
    </source>
</evidence>
<keyword evidence="2" id="KW-1185">Reference proteome</keyword>
<name>A0ACC0UPI3_9AGAM</name>
<gene>
    <name evidence="1" type="ORF">F5148DRAFT_1156173</name>
</gene>
<protein>
    <submittedName>
        <fullName evidence="1">TPR-like protein</fullName>
    </submittedName>
</protein>
<reference evidence="1" key="1">
    <citation type="submission" date="2021-03" db="EMBL/GenBank/DDBJ databases">
        <title>Evolutionary priming and transition to the ectomycorrhizal habit in an iconic lineage of mushroom-forming fungi: is preadaptation a requirement?</title>
        <authorList>
            <consortium name="DOE Joint Genome Institute"/>
            <person name="Looney B.P."/>
            <person name="Miyauchi S."/>
            <person name="Morin E."/>
            <person name="Drula E."/>
            <person name="Courty P.E."/>
            <person name="Chicoki N."/>
            <person name="Fauchery L."/>
            <person name="Kohler A."/>
            <person name="Kuo A."/>
            <person name="LaButti K."/>
            <person name="Pangilinan J."/>
            <person name="Lipzen A."/>
            <person name="Riley R."/>
            <person name="Andreopoulos W."/>
            <person name="He G."/>
            <person name="Johnson J."/>
            <person name="Barry K.W."/>
            <person name="Grigoriev I.V."/>
            <person name="Nagy L."/>
            <person name="Hibbett D."/>
            <person name="Henrissat B."/>
            <person name="Matheny P.B."/>
            <person name="Labbe J."/>
            <person name="Martin A.F."/>
        </authorList>
    </citation>
    <scope>NUCLEOTIDE SEQUENCE</scope>
    <source>
        <strain evidence="1">BPL698</strain>
    </source>
</reference>
<dbReference type="EMBL" id="JAGFNK010000001">
    <property type="protein sequence ID" value="KAI9513505.1"/>
    <property type="molecule type" value="Genomic_DNA"/>
</dbReference>